<organism evidence="2 3">
    <name type="scientific">Halocatena salina</name>
    <dbReference type="NCBI Taxonomy" id="2934340"/>
    <lineage>
        <taxon>Archaea</taxon>
        <taxon>Methanobacteriati</taxon>
        <taxon>Methanobacteriota</taxon>
        <taxon>Stenosarchaea group</taxon>
        <taxon>Halobacteria</taxon>
        <taxon>Halobacteriales</taxon>
        <taxon>Natronomonadaceae</taxon>
        <taxon>Halocatena</taxon>
    </lineage>
</organism>
<feature type="compositionally biased region" description="Basic and acidic residues" evidence="1">
    <location>
        <begin position="172"/>
        <end position="192"/>
    </location>
</feature>
<protein>
    <submittedName>
        <fullName evidence="2">Adenosylcobinamide amidohydrolase</fullName>
    </submittedName>
</protein>
<dbReference type="KEGG" id="haad:MW046_07560"/>
<dbReference type="RefSeq" id="WP_247992523.1">
    <property type="nucleotide sequence ID" value="NZ_CP096019.1"/>
</dbReference>
<dbReference type="InterPro" id="IPR002808">
    <property type="entry name" value="AdoCbi_amidolase"/>
</dbReference>
<proteinExistence type="predicted"/>
<dbReference type="Pfam" id="PF01955">
    <property type="entry name" value="CbiZ"/>
    <property type="match status" value="1"/>
</dbReference>
<dbReference type="InterPro" id="IPR052209">
    <property type="entry name" value="CbiZ"/>
</dbReference>
<dbReference type="PANTHER" id="PTHR35336">
    <property type="entry name" value="ADENOSYLCOBINAMIDE AMIDOHYDROLASE"/>
    <property type="match status" value="1"/>
</dbReference>
<accession>A0A8U0A1A5</accession>
<reference evidence="2" key="1">
    <citation type="submission" date="2022-04" db="EMBL/GenBank/DDBJ databases">
        <title>Halocatena sp. nov., isolated from a salt lake.</title>
        <authorList>
            <person name="Cui H.-L."/>
        </authorList>
    </citation>
    <scope>NUCLEOTIDE SEQUENCE</scope>
    <source>
        <strain evidence="2">AD-1</strain>
    </source>
</reference>
<keyword evidence="3" id="KW-1185">Reference proteome</keyword>
<evidence type="ECO:0000313" key="2">
    <source>
        <dbReference type="EMBL" id="UPM41843.1"/>
    </source>
</evidence>
<evidence type="ECO:0000256" key="1">
    <source>
        <dbReference type="SAM" id="MobiDB-lite"/>
    </source>
</evidence>
<dbReference type="PANTHER" id="PTHR35336:SF5">
    <property type="entry name" value="ADENOSYLCOBINAMIDE AMIDOHYDROLASE"/>
    <property type="match status" value="1"/>
</dbReference>
<name>A0A8U0A1A5_9EURY</name>
<dbReference type="Proteomes" id="UP000831768">
    <property type="component" value="Chromosome"/>
</dbReference>
<dbReference type="AlphaFoldDB" id="A0A8U0A1A5"/>
<sequence>MSDITIEDGVLQYRRSGTRWLSSGWRGGYRTDPVVYNVSVPEEWDHVDLDAYGKRRCKRAGFDAAGPTLFTGVDLQHTRGARCGSVEAVTTAGISNPATLPIVPTRSTATSESSRGFRPGTVNIILSTSEPLTDGALATLLGTAVEAKTATLLAESDITGTTSDAIVVGCERLRSSDNRTQPDDSDRDREKQPFAGSATAVGTAARACVRESVRASLSSRYAETPSPEETEHGVTTTRRATVFEL</sequence>
<evidence type="ECO:0000313" key="3">
    <source>
        <dbReference type="Proteomes" id="UP000831768"/>
    </source>
</evidence>
<feature type="region of interest" description="Disordered" evidence="1">
    <location>
        <begin position="216"/>
        <end position="237"/>
    </location>
</feature>
<dbReference type="EMBL" id="CP096019">
    <property type="protein sequence ID" value="UPM41843.1"/>
    <property type="molecule type" value="Genomic_DNA"/>
</dbReference>
<feature type="region of interest" description="Disordered" evidence="1">
    <location>
        <begin position="172"/>
        <end position="201"/>
    </location>
</feature>
<gene>
    <name evidence="2" type="ORF">MW046_07560</name>
</gene>
<dbReference type="GeneID" id="71927893"/>